<dbReference type="HAMAP" id="MF_00265">
    <property type="entry name" value="VapC_Nob1"/>
    <property type="match status" value="1"/>
</dbReference>
<evidence type="ECO:0000256" key="4">
    <source>
        <dbReference type="ARBA" id="ARBA00022723"/>
    </source>
</evidence>
<keyword evidence="4 8" id="KW-0479">Metal-binding</keyword>
<dbReference type="Pfam" id="PF01850">
    <property type="entry name" value="PIN"/>
    <property type="match status" value="1"/>
</dbReference>
<proteinExistence type="inferred from homology"/>
<dbReference type="EC" id="3.1.-.-" evidence="8"/>
<dbReference type="EMBL" id="JAZBJP010000010">
    <property type="protein sequence ID" value="MEE4421461.1"/>
    <property type="molecule type" value="Genomic_DNA"/>
</dbReference>
<keyword evidence="3 8" id="KW-0540">Nuclease</keyword>
<dbReference type="InterPro" id="IPR029060">
    <property type="entry name" value="PIN-like_dom_sf"/>
</dbReference>
<keyword evidence="11" id="KW-1185">Reference proteome</keyword>
<keyword evidence="8" id="KW-0800">Toxin</keyword>
<dbReference type="InterPro" id="IPR022907">
    <property type="entry name" value="VapC_family"/>
</dbReference>
<gene>
    <name evidence="8" type="primary">vapC</name>
    <name evidence="10" type="ORF">V2J85_19195</name>
</gene>
<comment type="caution">
    <text evidence="10">The sequence shown here is derived from an EMBL/GenBank/DDBJ whole genome shotgun (WGS) entry which is preliminary data.</text>
</comment>
<dbReference type="InterPro" id="IPR002716">
    <property type="entry name" value="PIN_dom"/>
</dbReference>
<evidence type="ECO:0000313" key="10">
    <source>
        <dbReference type="EMBL" id="MEE4421461.1"/>
    </source>
</evidence>
<sequence>MIYLLDTNVISEISVRPRPAPEVVSWAKSLPSGNMYLSVITIGEIEAGIAAAPDSKRRAHYAQALDDLRQEYQDRIAPIDEPGAIAYVKLHRRLKAAGTNIDPADALIAATAIANDWVVAPRNAKHFERTGATVVNPWEQAA</sequence>
<evidence type="ECO:0000256" key="6">
    <source>
        <dbReference type="ARBA" id="ARBA00022842"/>
    </source>
</evidence>
<comment type="similarity">
    <text evidence="7 8">Belongs to the PINc/VapC protein family.</text>
</comment>
<keyword evidence="2 8" id="KW-1277">Toxin-antitoxin system</keyword>
<dbReference type="InterPro" id="IPR050556">
    <property type="entry name" value="Type_II_TA_system_RNase"/>
</dbReference>
<evidence type="ECO:0000313" key="11">
    <source>
        <dbReference type="Proteomes" id="UP001307760"/>
    </source>
</evidence>
<comment type="function">
    <text evidence="8">Toxic component of a toxin-antitoxin (TA) system. An RNase.</text>
</comment>
<reference evidence="10 11" key="1">
    <citation type="submission" date="2023-12" db="EMBL/GenBank/DDBJ databases">
        <title>30 novel species of actinomycetes from the DSMZ collection.</title>
        <authorList>
            <person name="Nouioui I."/>
        </authorList>
    </citation>
    <scope>NUCLEOTIDE SEQUENCE [LARGE SCALE GENOMIC DNA]</scope>
    <source>
        <strain evidence="10 11">DSM 41528</strain>
    </source>
</reference>
<evidence type="ECO:0000256" key="7">
    <source>
        <dbReference type="ARBA" id="ARBA00038093"/>
    </source>
</evidence>
<protein>
    <recommendedName>
        <fullName evidence="8">Ribonuclease VapC</fullName>
        <shortName evidence="8">RNase VapC</shortName>
        <ecNumber evidence="8">3.1.-.-</ecNumber>
    </recommendedName>
    <alternativeName>
        <fullName evidence="8">Toxin VapC</fullName>
    </alternativeName>
</protein>
<evidence type="ECO:0000259" key="9">
    <source>
        <dbReference type="Pfam" id="PF01850"/>
    </source>
</evidence>
<organism evidence="10 11">
    <name type="scientific">Streptomyces bugieae</name>
    <dbReference type="NCBI Taxonomy" id="3098223"/>
    <lineage>
        <taxon>Bacteria</taxon>
        <taxon>Bacillati</taxon>
        <taxon>Actinomycetota</taxon>
        <taxon>Actinomycetes</taxon>
        <taxon>Kitasatosporales</taxon>
        <taxon>Streptomycetaceae</taxon>
        <taxon>Streptomyces</taxon>
    </lineage>
</organism>
<evidence type="ECO:0000256" key="5">
    <source>
        <dbReference type="ARBA" id="ARBA00022801"/>
    </source>
</evidence>
<comment type="cofactor">
    <cofactor evidence="1 8">
        <name>Mg(2+)</name>
        <dbReference type="ChEBI" id="CHEBI:18420"/>
    </cofactor>
</comment>
<dbReference type="PANTHER" id="PTHR33653:SF1">
    <property type="entry name" value="RIBONUCLEASE VAPC2"/>
    <property type="match status" value="1"/>
</dbReference>
<feature type="binding site" evidence="8">
    <location>
        <position position="105"/>
    </location>
    <ligand>
        <name>Mg(2+)</name>
        <dbReference type="ChEBI" id="CHEBI:18420"/>
    </ligand>
</feature>
<name>A0ABU7NRG1_9ACTN</name>
<evidence type="ECO:0000256" key="8">
    <source>
        <dbReference type="HAMAP-Rule" id="MF_00265"/>
    </source>
</evidence>
<dbReference type="SUPFAM" id="SSF88723">
    <property type="entry name" value="PIN domain-like"/>
    <property type="match status" value="1"/>
</dbReference>
<dbReference type="PANTHER" id="PTHR33653">
    <property type="entry name" value="RIBONUCLEASE VAPC2"/>
    <property type="match status" value="1"/>
</dbReference>
<dbReference type="CDD" id="cd18746">
    <property type="entry name" value="PIN_VapC4-5_FitB-like"/>
    <property type="match status" value="1"/>
</dbReference>
<keyword evidence="5 8" id="KW-0378">Hydrolase</keyword>
<evidence type="ECO:0000256" key="1">
    <source>
        <dbReference type="ARBA" id="ARBA00001946"/>
    </source>
</evidence>
<feature type="domain" description="PIN" evidence="9">
    <location>
        <begin position="3"/>
        <end position="130"/>
    </location>
</feature>
<dbReference type="RefSeq" id="WP_330822286.1">
    <property type="nucleotide sequence ID" value="NZ_JAZBJP010000010.1"/>
</dbReference>
<dbReference type="Proteomes" id="UP001307760">
    <property type="component" value="Unassembled WGS sequence"/>
</dbReference>
<evidence type="ECO:0000256" key="3">
    <source>
        <dbReference type="ARBA" id="ARBA00022722"/>
    </source>
</evidence>
<evidence type="ECO:0000256" key="2">
    <source>
        <dbReference type="ARBA" id="ARBA00022649"/>
    </source>
</evidence>
<keyword evidence="6 8" id="KW-0460">Magnesium</keyword>
<dbReference type="Gene3D" id="3.40.50.1010">
    <property type="entry name" value="5'-nuclease"/>
    <property type="match status" value="1"/>
</dbReference>
<accession>A0ABU7NRG1</accession>
<feature type="binding site" evidence="8">
    <location>
        <position position="6"/>
    </location>
    <ligand>
        <name>Mg(2+)</name>
        <dbReference type="ChEBI" id="CHEBI:18420"/>
    </ligand>
</feature>